<dbReference type="EMBL" id="CAEZSR010000001">
    <property type="protein sequence ID" value="CAB4536850.1"/>
    <property type="molecule type" value="Genomic_DNA"/>
</dbReference>
<accession>A0A6J6BCF4</accession>
<proteinExistence type="predicted"/>
<organism evidence="1">
    <name type="scientific">freshwater metagenome</name>
    <dbReference type="NCBI Taxonomy" id="449393"/>
    <lineage>
        <taxon>unclassified sequences</taxon>
        <taxon>metagenomes</taxon>
        <taxon>ecological metagenomes</taxon>
    </lineage>
</organism>
<protein>
    <submittedName>
        <fullName evidence="1">Unannotated protein</fullName>
    </submittedName>
</protein>
<sequence>MLLALVVSSVLPAMWSAIRVSSFSDTEAKVEAVLGSAIDRVTNYGWHPCPETDSAGGYQSKARNAAAMFEWPRETVEVVSIRYWDTTTKTWSTANPVPTGDCGRTTISLTKERTLQEITLQVTAPDGSQTSQIELVMGDLRTDEERDATQG</sequence>
<dbReference type="AlphaFoldDB" id="A0A6J6BCF4"/>
<reference evidence="1" key="1">
    <citation type="submission" date="2020-05" db="EMBL/GenBank/DDBJ databases">
        <authorList>
            <person name="Chiriac C."/>
            <person name="Salcher M."/>
            <person name="Ghai R."/>
            <person name="Kavagutti S V."/>
        </authorList>
    </citation>
    <scope>NUCLEOTIDE SEQUENCE</scope>
</reference>
<gene>
    <name evidence="1" type="ORF">UFOPK1493_00050</name>
</gene>
<evidence type="ECO:0000313" key="1">
    <source>
        <dbReference type="EMBL" id="CAB4536850.1"/>
    </source>
</evidence>
<name>A0A6J6BCF4_9ZZZZ</name>